<sequence length="170" mass="17775">VHCASSSPPPIYRLHLFLDVHVSTGYQKPNNEPTSRRCSSSSRLSAGGIFKRCLSTARISSSAGISATRLPSAAGISAARLSTTRLSTAARISTTAGISSARLSSSVCASISSATAAAASATKVRSWMSRRMSCCSVLLLSLGCLLLIGVCALRAFDLFARKLFSNTRTL</sequence>
<accession>A0ABQ7ZPU6</accession>
<dbReference type="EMBL" id="JAGKQM010000014">
    <property type="protein sequence ID" value="KAH0882025.1"/>
    <property type="molecule type" value="Genomic_DNA"/>
</dbReference>
<evidence type="ECO:0000256" key="1">
    <source>
        <dbReference type="SAM" id="Phobius"/>
    </source>
</evidence>
<feature type="non-terminal residue" evidence="2">
    <location>
        <position position="1"/>
    </location>
</feature>
<keyword evidence="3" id="KW-1185">Reference proteome</keyword>
<proteinExistence type="predicted"/>
<keyword evidence="1" id="KW-1133">Transmembrane helix</keyword>
<evidence type="ECO:0000313" key="2">
    <source>
        <dbReference type="EMBL" id="KAH0882025.1"/>
    </source>
</evidence>
<keyword evidence="1" id="KW-0472">Membrane</keyword>
<feature type="transmembrane region" description="Helical" evidence="1">
    <location>
        <begin position="135"/>
        <end position="156"/>
    </location>
</feature>
<name>A0ABQ7ZPU6_BRANA</name>
<evidence type="ECO:0000313" key="3">
    <source>
        <dbReference type="Proteomes" id="UP000824890"/>
    </source>
</evidence>
<keyword evidence="1" id="KW-0812">Transmembrane</keyword>
<gene>
    <name evidence="2" type="ORF">HID58_058121</name>
</gene>
<feature type="non-terminal residue" evidence="2">
    <location>
        <position position="170"/>
    </location>
</feature>
<protein>
    <submittedName>
        <fullName evidence="2">Uncharacterized protein</fullName>
    </submittedName>
</protein>
<reference evidence="2 3" key="1">
    <citation type="submission" date="2021-05" db="EMBL/GenBank/DDBJ databases">
        <title>Genome Assembly of Synthetic Allotetraploid Brassica napus Reveals Homoeologous Exchanges between Subgenomes.</title>
        <authorList>
            <person name="Davis J.T."/>
        </authorList>
    </citation>
    <scope>NUCLEOTIDE SEQUENCE [LARGE SCALE GENOMIC DNA]</scope>
    <source>
        <strain evidence="3">cv. Da-Ae</strain>
        <tissue evidence="2">Seedling</tissue>
    </source>
</reference>
<dbReference type="Proteomes" id="UP000824890">
    <property type="component" value="Unassembled WGS sequence"/>
</dbReference>
<comment type="caution">
    <text evidence="2">The sequence shown here is derived from an EMBL/GenBank/DDBJ whole genome shotgun (WGS) entry which is preliminary data.</text>
</comment>
<organism evidence="2 3">
    <name type="scientific">Brassica napus</name>
    <name type="common">Rape</name>
    <dbReference type="NCBI Taxonomy" id="3708"/>
    <lineage>
        <taxon>Eukaryota</taxon>
        <taxon>Viridiplantae</taxon>
        <taxon>Streptophyta</taxon>
        <taxon>Embryophyta</taxon>
        <taxon>Tracheophyta</taxon>
        <taxon>Spermatophyta</taxon>
        <taxon>Magnoliopsida</taxon>
        <taxon>eudicotyledons</taxon>
        <taxon>Gunneridae</taxon>
        <taxon>Pentapetalae</taxon>
        <taxon>rosids</taxon>
        <taxon>malvids</taxon>
        <taxon>Brassicales</taxon>
        <taxon>Brassicaceae</taxon>
        <taxon>Brassiceae</taxon>
        <taxon>Brassica</taxon>
    </lineage>
</organism>